<dbReference type="SMART" id="SM00710">
    <property type="entry name" value="PbH1"/>
    <property type="match status" value="7"/>
</dbReference>
<evidence type="ECO:0000259" key="3">
    <source>
        <dbReference type="Pfam" id="PF13229"/>
    </source>
</evidence>
<proteinExistence type="predicted"/>
<protein>
    <recommendedName>
        <fullName evidence="3">Right handed beta helix domain-containing protein</fullName>
    </recommendedName>
</protein>
<dbReference type="Proteomes" id="UP000249799">
    <property type="component" value="Chromosome"/>
</dbReference>
<dbReference type="KEGG" id="bsed:DN745_01200"/>
<dbReference type="OrthoDB" id="253409at2"/>
<organism evidence="4 5">
    <name type="scientific">Bradymonas sediminis</name>
    <dbReference type="NCBI Taxonomy" id="1548548"/>
    <lineage>
        <taxon>Bacteria</taxon>
        <taxon>Deltaproteobacteria</taxon>
        <taxon>Bradymonadales</taxon>
        <taxon>Bradymonadaceae</taxon>
        <taxon>Bradymonas</taxon>
    </lineage>
</organism>
<evidence type="ECO:0000256" key="1">
    <source>
        <dbReference type="SAM" id="MobiDB-lite"/>
    </source>
</evidence>
<name>A0A2Z4FGF6_9DELT</name>
<feature type="region of interest" description="Disordered" evidence="1">
    <location>
        <begin position="36"/>
        <end position="79"/>
    </location>
</feature>
<keyword evidence="5" id="KW-1185">Reference proteome</keyword>
<dbReference type="InterPro" id="IPR039448">
    <property type="entry name" value="Beta_helix"/>
</dbReference>
<dbReference type="SUPFAM" id="SSF51126">
    <property type="entry name" value="Pectin lyase-like"/>
    <property type="match status" value="1"/>
</dbReference>
<dbReference type="AlphaFoldDB" id="A0A2Z4FGF6"/>
<dbReference type="RefSeq" id="WP_111331386.1">
    <property type="nucleotide sequence ID" value="NZ_CP030032.1"/>
</dbReference>
<dbReference type="InterPro" id="IPR011050">
    <property type="entry name" value="Pectin_lyase_fold/virulence"/>
</dbReference>
<dbReference type="InterPro" id="IPR006626">
    <property type="entry name" value="PbH1"/>
</dbReference>
<keyword evidence="2" id="KW-0732">Signal</keyword>
<dbReference type="PROSITE" id="PS51257">
    <property type="entry name" value="PROKAR_LIPOPROTEIN"/>
    <property type="match status" value="1"/>
</dbReference>
<accession>A0A2Z4FGF6</accession>
<evidence type="ECO:0000256" key="2">
    <source>
        <dbReference type="SAM" id="SignalP"/>
    </source>
</evidence>
<dbReference type="EMBL" id="CP030032">
    <property type="protein sequence ID" value="AWV88019.1"/>
    <property type="molecule type" value="Genomic_DNA"/>
</dbReference>
<gene>
    <name evidence="4" type="ORF">DN745_01200</name>
</gene>
<feature type="signal peptide" evidence="2">
    <location>
        <begin position="1"/>
        <end position="24"/>
    </location>
</feature>
<feature type="domain" description="Right handed beta helix" evidence="3">
    <location>
        <begin position="226"/>
        <end position="353"/>
    </location>
</feature>
<feature type="compositionally biased region" description="Gly residues" evidence="1">
    <location>
        <begin position="47"/>
        <end position="58"/>
    </location>
</feature>
<dbReference type="Pfam" id="PF13229">
    <property type="entry name" value="Beta_helix"/>
    <property type="match status" value="1"/>
</dbReference>
<feature type="compositionally biased region" description="Low complexity" evidence="1">
    <location>
        <begin position="59"/>
        <end position="68"/>
    </location>
</feature>
<reference evidence="4 5" key="1">
    <citation type="submission" date="2018-06" db="EMBL/GenBank/DDBJ databases">
        <title>Lujinxingia sediminis gen. nov. sp. nov., a new facultative anaerobic member of the class Deltaproteobacteria, and proposal of Lujinxingaceae fam. nov.</title>
        <authorList>
            <person name="Guo L.-Y."/>
            <person name="Li C.-M."/>
            <person name="Wang S."/>
            <person name="Du Z.-J."/>
        </authorList>
    </citation>
    <scope>NUCLEOTIDE SEQUENCE [LARGE SCALE GENOMIC DNA]</scope>
    <source>
        <strain evidence="4 5">FA350</strain>
    </source>
</reference>
<evidence type="ECO:0000313" key="4">
    <source>
        <dbReference type="EMBL" id="AWV88019.1"/>
    </source>
</evidence>
<dbReference type="Gene3D" id="2.160.20.10">
    <property type="entry name" value="Single-stranded right-handed beta-helix, Pectin lyase-like"/>
    <property type="match status" value="1"/>
</dbReference>
<sequence length="499" mass="53268">MRNFKFYLSTLALHARVLGGFLLAASLAVGCGDSPSRDAGSGYDAGDAGGVGDAGDVGTGDADADAGGTENNSPGEFELAGCTSAARGAQPSAQLPQVTNRESEYQIELERWGIHADGTHAQETTDGLNEALAWAKQNGHGTVRLGAGTYLVGEEINAQYAGGVVLPGGLVFALDPDAVIQMAPNDRWNYCVVAVVGAQDVIITGGQIRGERDAHTFAGGGAHDEGHTICIERESERVLVENTRLSHGTGDGVLIVGAGEAGSSSKHITIRKNEIFNHRRQGVSIVGGTNIVVEENEIHHISGVAPQFGVDIESLHYKSQDILIRGNHFHQNQGGDYVNTDGRNVWLVDNIMDQTGLQERQTDGPVVHWAETDQVIRNNTITVTVGSSNGRWAIIGYGSDRETTAVNYIEDNVFHGGGIHMANTRRMQVTGNTVKDWQILGTDVSCLKFDDNAVEYDGGEPYKFRNMYGEASGNTLNGEPVDLAFSPDSPFTNSPPHMW</sequence>
<feature type="chain" id="PRO_5044335397" description="Right handed beta helix domain-containing protein" evidence="2">
    <location>
        <begin position="25"/>
        <end position="499"/>
    </location>
</feature>
<evidence type="ECO:0000313" key="5">
    <source>
        <dbReference type="Proteomes" id="UP000249799"/>
    </source>
</evidence>
<dbReference type="InterPro" id="IPR012334">
    <property type="entry name" value="Pectin_lyas_fold"/>
</dbReference>